<sequence length="67" mass="7030">MTTECPSKQSCEVASIPLKTPLEAQKGDGSTAVGTPPTRKPINPNKVLKRKNTPASLPTVTKLSGEV</sequence>
<accession>A0AAD9PAF3</accession>
<proteinExistence type="predicted"/>
<dbReference type="AlphaFoldDB" id="A0AAD9PAF3"/>
<gene>
    <name evidence="2" type="ORF">NP493_60g02008</name>
</gene>
<evidence type="ECO:0000313" key="3">
    <source>
        <dbReference type="Proteomes" id="UP001209878"/>
    </source>
</evidence>
<evidence type="ECO:0000313" key="2">
    <source>
        <dbReference type="EMBL" id="KAK2191062.1"/>
    </source>
</evidence>
<reference evidence="2" key="1">
    <citation type="journal article" date="2023" name="Mol. Biol. Evol.">
        <title>Third-Generation Sequencing Reveals the Adaptive Role of the Epigenome in Three Deep-Sea Polychaetes.</title>
        <authorList>
            <person name="Perez M."/>
            <person name="Aroh O."/>
            <person name="Sun Y."/>
            <person name="Lan Y."/>
            <person name="Juniper S.K."/>
            <person name="Young C.R."/>
            <person name="Angers B."/>
            <person name="Qian P.Y."/>
        </authorList>
    </citation>
    <scope>NUCLEOTIDE SEQUENCE</scope>
    <source>
        <strain evidence="2">R07B-5</strain>
    </source>
</reference>
<evidence type="ECO:0000256" key="1">
    <source>
        <dbReference type="SAM" id="MobiDB-lite"/>
    </source>
</evidence>
<dbReference type="Proteomes" id="UP001209878">
    <property type="component" value="Unassembled WGS sequence"/>
</dbReference>
<dbReference type="EMBL" id="JAODUO010000061">
    <property type="protein sequence ID" value="KAK2191062.1"/>
    <property type="molecule type" value="Genomic_DNA"/>
</dbReference>
<keyword evidence="3" id="KW-1185">Reference proteome</keyword>
<feature type="region of interest" description="Disordered" evidence="1">
    <location>
        <begin position="19"/>
        <end position="67"/>
    </location>
</feature>
<feature type="compositionally biased region" description="Polar residues" evidence="1">
    <location>
        <begin position="53"/>
        <end position="67"/>
    </location>
</feature>
<comment type="caution">
    <text evidence="2">The sequence shown here is derived from an EMBL/GenBank/DDBJ whole genome shotgun (WGS) entry which is preliminary data.</text>
</comment>
<organism evidence="2 3">
    <name type="scientific">Ridgeia piscesae</name>
    <name type="common">Tubeworm</name>
    <dbReference type="NCBI Taxonomy" id="27915"/>
    <lineage>
        <taxon>Eukaryota</taxon>
        <taxon>Metazoa</taxon>
        <taxon>Spiralia</taxon>
        <taxon>Lophotrochozoa</taxon>
        <taxon>Annelida</taxon>
        <taxon>Polychaeta</taxon>
        <taxon>Sedentaria</taxon>
        <taxon>Canalipalpata</taxon>
        <taxon>Sabellida</taxon>
        <taxon>Siboglinidae</taxon>
        <taxon>Ridgeia</taxon>
    </lineage>
</organism>
<name>A0AAD9PAF3_RIDPI</name>
<protein>
    <submittedName>
        <fullName evidence="2">Uncharacterized protein</fullName>
    </submittedName>
</protein>